<proteinExistence type="inferred from homology"/>
<dbReference type="OrthoDB" id="9795666at2"/>
<dbReference type="InterPro" id="IPR039425">
    <property type="entry name" value="RNA_pol_sigma-70-like"/>
</dbReference>
<feature type="domain" description="RNA polymerase sigma-70 region 2" evidence="6">
    <location>
        <begin position="23"/>
        <end position="89"/>
    </location>
</feature>
<dbReference type="InterPro" id="IPR014284">
    <property type="entry name" value="RNA_pol_sigma-70_dom"/>
</dbReference>
<dbReference type="GO" id="GO:0003677">
    <property type="term" value="F:DNA binding"/>
    <property type="evidence" value="ECO:0007669"/>
    <property type="project" value="UniProtKB-KW"/>
</dbReference>
<comment type="similarity">
    <text evidence="1">Belongs to the sigma-70 factor family. ECF subfamily.</text>
</comment>
<evidence type="ECO:0000313" key="9">
    <source>
        <dbReference type="Proteomes" id="UP000316095"/>
    </source>
</evidence>
<dbReference type="SUPFAM" id="SSF88946">
    <property type="entry name" value="Sigma2 domain of RNA polymerase sigma factors"/>
    <property type="match status" value="1"/>
</dbReference>
<dbReference type="GO" id="GO:0016987">
    <property type="term" value="F:sigma factor activity"/>
    <property type="evidence" value="ECO:0007669"/>
    <property type="project" value="UniProtKB-KW"/>
</dbReference>
<keyword evidence="9" id="KW-1185">Reference proteome</keyword>
<evidence type="ECO:0000259" key="6">
    <source>
        <dbReference type="Pfam" id="PF04542"/>
    </source>
</evidence>
<dbReference type="PANTHER" id="PTHR43133:SF8">
    <property type="entry name" value="RNA POLYMERASE SIGMA FACTOR HI_1459-RELATED"/>
    <property type="match status" value="1"/>
</dbReference>
<dbReference type="InterPro" id="IPR013324">
    <property type="entry name" value="RNA_pol_sigma_r3/r4-like"/>
</dbReference>
<dbReference type="EMBL" id="SJPG01000001">
    <property type="protein sequence ID" value="TWT62135.1"/>
    <property type="molecule type" value="Genomic_DNA"/>
</dbReference>
<evidence type="ECO:0000256" key="4">
    <source>
        <dbReference type="ARBA" id="ARBA00023125"/>
    </source>
</evidence>
<dbReference type="InterPro" id="IPR013249">
    <property type="entry name" value="RNA_pol_sigma70_r4_t2"/>
</dbReference>
<dbReference type="Pfam" id="PF04542">
    <property type="entry name" value="Sigma70_r2"/>
    <property type="match status" value="1"/>
</dbReference>
<reference evidence="8 9" key="1">
    <citation type="submission" date="2019-02" db="EMBL/GenBank/DDBJ databases">
        <title>Deep-cultivation of Planctomycetes and their phenomic and genomic characterization uncovers novel biology.</title>
        <authorList>
            <person name="Wiegand S."/>
            <person name="Jogler M."/>
            <person name="Boedeker C."/>
            <person name="Pinto D."/>
            <person name="Vollmers J."/>
            <person name="Rivas-Marin E."/>
            <person name="Kohn T."/>
            <person name="Peeters S.H."/>
            <person name="Heuer A."/>
            <person name="Rast P."/>
            <person name="Oberbeckmann S."/>
            <person name="Bunk B."/>
            <person name="Jeske O."/>
            <person name="Meyerdierks A."/>
            <person name="Storesund J.E."/>
            <person name="Kallscheuer N."/>
            <person name="Luecker S."/>
            <person name="Lage O.M."/>
            <person name="Pohl T."/>
            <person name="Merkel B.J."/>
            <person name="Hornburger P."/>
            <person name="Mueller R.-W."/>
            <person name="Bruemmer F."/>
            <person name="Labrenz M."/>
            <person name="Spormann A.M."/>
            <person name="Op Den Camp H."/>
            <person name="Overmann J."/>
            <person name="Amann R."/>
            <person name="Jetten M.S.M."/>
            <person name="Mascher T."/>
            <person name="Medema M.H."/>
            <person name="Devos D.P."/>
            <person name="Kaster A.-K."/>
            <person name="Ovreas L."/>
            <person name="Rohde M."/>
            <person name="Galperin M.Y."/>
            <person name="Jogler C."/>
        </authorList>
    </citation>
    <scope>NUCLEOTIDE SEQUENCE [LARGE SCALE GENOMIC DNA]</scope>
    <source>
        <strain evidence="8 9">Pan54</strain>
    </source>
</reference>
<dbReference type="PANTHER" id="PTHR43133">
    <property type="entry name" value="RNA POLYMERASE ECF-TYPE SIGMA FACTO"/>
    <property type="match status" value="1"/>
</dbReference>
<keyword evidence="4" id="KW-0238">DNA-binding</keyword>
<evidence type="ECO:0000256" key="3">
    <source>
        <dbReference type="ARBA" id="ARBA00023082"/>
    </source>
</evidence>
<dbReference type="AlphaFoldDB" id="A0A5C5XJ08"/>
<organism evidence="8 9">
    <name type="scientific">Rubinisphaera italica</name>
    <dbReference type="NCBI Taxonomy" id="2527969"/>
    <lineage>
        <taxon>Bacteria</taxon>
        <taxon>Pseudomonadati</taxon>
        <taxon>Planctomycetota</taxon>
        <taxon>Planctomycetia</taxon>
        <taxon>Planctomycetales</taxon>
        <taxon>Planctomycetaceae</taxon>
        <taxon>Rubinisphaera</taxon>
    </lineage>
</organism>
<keyword evidence="5" id="KW-0804">Transcription</keyword>
<dbReference type="Proteomes" id="UP000316095">
    <property type="component" value="Unassembled WGS sequence"/>
</dbReference>
<dbReference type="GO" id="GO:0006352">
    <property type="term" value="P:DNA-templated transcription initiation"/>
    <property type="evidence" value="ECO:0007669"/>
    <property type="project" value="InterPro"/>
</dbReference>
<dbReference type="Gene3D" id="1.10.1740.10">
    <property type="match status" value="1"/>
</dbReference>
<dbReference type="InterPro" id="IPR036388">
    <property type="entry name" value="WH-like_DNA-bd_sf"/>
</dbReference>
<evidence type="ECO:0000256" key="5">
    <source>
        <dbReference type="ARBA" id="ARBA00023163"/>
    </source>
</evidence>
<dbReference type="NCBIfam" id="TIGR02937">
    <property type="entry name" value="sigma70-ECF"/>
    <property type="match status" value="1"/>
</dbReference>
<evidence type="ECO:0000313" key="8">
    <source>
        <dbReference type="EMBL" id="TWT62135.1"/>
    </source>
</evidence>
<protein>
    <submittedName>
        <fullName evidence="8">ECF RNA polymerase sigma factor SigW</fullName>
    </submittedName>
</protein>
<dbReference type="Gene3D" id="1.10.10.10">
    <property type="entry name" value="Winged helix-like DNA-binding domain superfamily/Winged helix DNA-binding domain"/>
    <property type="match status" value="1"/>
</dbReference>
<evidence type="ECO:0000256" key="2">
    <source>
        <dbReference type="ARBA" id="ARBA00023015"/>
    </source>
</evidence>
<dbReference type="Pfam" id="PF08281">
    <property type="entry name" value="Sigma70_r4_2"/>
    <property type="match status" value="1"/>
</dbReference>
<keyword evidence="3" id="KW-0731">Sigma factor</keyword>
<evidence type="ECO:0000259" key="7">
    <source>
        <dbReference type="Pfam" id="PF08281"/>
    </source>
</evidence>
<dbReference type="CDD" id="cd06171">
    <property type="entry name" value="Sigma70_r4"/>
    <property type="match status" value="1"/>
</dbReference>
<dbReference type="InterPro" id="IPR007627">
    <property type="entry name" value="RNA_pol_sigma70_r2"/>
</dbReference>
<dbReference type="InterPro" id="IPR013325">
    <property type="entry name" value="RNA_pol_sigma_r2"/>
</dbReference>
<accession>A0A5C5XJ08</accession>
<gene>
    <name evidence="8" type="primary">sigW_4</name>
    <name evidence="8" type="ORF">Pan54_28750</name>
</gene>
<keyword evidence="2" id="KW-0805">Transcription regulation</keyword>
<dbReference type="SUPFAM" id="SSF88659">
    <property type="entry name" value="Sigma3 and sigma4 domains of RNA polymerase sigma factors"/>
    <property type="match status" value="1"/>
</dbReference>
<feature type="domain" description="RNA polymerase sigma factor 70 region 4 type 2" evidence="7">
    <location>
        <begin position="129"/>
        <end position="181"/>
    </location>
</feature>
<name>A0A5C5XJ08_9PLAN</name>
<evidence type="ECO:0000256" key="1">
    <source>
        <dbReference type="ARBA" id="ARBA00010641"/>
    </source>
</evidence>
<sequence>MHDENDNLMIRIQTGDNTAFNELVALHQRPLIGYFVRNTRDWQLAEDLSQETLLRVYNQAWDYLPVGRFKPWMYRVARNLLIDNVRKRSHDALIRAYQTRNEENDTGLSRIAGEFATPEEKLNDQEFCEIVDQMLEEIPEEQRQTFVLHHYVGLNLAEVAEIMDANAATTKSRLRLAREKLQEKLRPLGIKSATDTSAVS</sequence>
<comment type="caution">
    <text evidence="8">The sequence shown here is derived from an EMBL/GenBank/DDBJ whole genome shotgun (WGS) entry which is preliminary data.</text>
</comment>